<dbReference type="GO" id="GO:0005737">
    <property type="term" value="C:cytoplasm"/>
    <property type="evidence" value="ECO:0007669"/>
    <property type="project" value="TreeGrafter"/>
</dbReference>
<dbReference type="InterPro" id="IPR051468">
    <property type="entry name" value="Fungal_SecMetab_SDRs"/>
</dbReference>
<dbReference type="PANTHER" id="PTHR43544:SF35">
    <property type="entry name" value="C-FACTOR-RELATED"/>
    <property type="match status" value="1"/>
</dbReference>
<dbReference type="GO" id="GO:0016491">
    <property type="term" value="F:oxidoreductase activity"/>
    <property type="evidence" value="ECO:0007669"/>
    <property type="project" value="TreeGrafter"/>
</dbReference>
<keyword evidence="2" id="KW-1185">Reference proteome</keyword>
<organism evidence="1 2">
    <name type="scientific">Strongylus vulgaris</name>
    <name type="common">Blood worm</name>
    <dbReference type="NCBI Taxonomy" id="40348"/>
    <lineage>
        <taxon>Eukaryota</taxon>
        <taxon>Metazoa</taxon>
        <taxon>Ecdysozoa</taxon>
        <taxon>Nematoda</taxon>
        <taxon>Chromadorea</taxon>
        <taxon>Rhabditida</taxon>
        <taxon>Rhabditina</taxon>
        <taxon>Rhabditomorpha</taxon>
        <taxon>Strongyloidea</taxon>
        <taxon>Strongylidae</taxon>
        <taxon>Strongylus</taxon>
    </lineage>
</organism>
<evidence type="ECO:0008006" key="3">
    <source>
        <dbReference type="Google" id="ProtNLM"/>
    </source>
</evidence>
<dbReference type="PANTHER" id="PTHR43544">
    <property type="entry name" value="SHORT-CHAIN DEHYDROGENASE/REDUCTASE"/>
    <property type="match status" value="1"/>
</dbReference>
<dbReference type="OrthoDB" id="7289984at2759"/>
<proteinExistence type="predicted"/>
<dbReference type="EMBL" id="UYYB01124276">
    <property type="protein sequence ID" value="VDM83621.1"/>
    <property type="molecule type" value="Genomic_DNA"/>
</dbReference>
<accession>A0A3P7JDC5</accession>
<dbReference type="InterPro" id="IPR036291">
    <property type="entry name" value="NAD(P)-bd_dom_sf"/>
</dbReference>
<evidence type="ECO:0000313" key="1">
    <source>
        <dbReference type="EMBL" id="VDM83621.1"/>
    </source>
</evidence>
<dbReference type="Proteomes" id="UP000270094">
    <property type="component" value="Unassembled WGS sequence"/>
</dbReference>
<protein>
    <recommendedName>
        <fullName evidence="3">C-factor</fullName>
    </recommendedName>
</protein>
<reference evidence="1 2" key="1">
    <citation type="submission" date="2018-11" db="EMBL/GenBank/DDBJ databases">
        <authorList>
            <consortium name="Pathogen Informatics"/>
        </authorList>
    </citation>
    <scope>NUCLEOTIDE SEQUENCE [LARGE SCALE GENOMIC DNA]</scope>
</reference>
<dbReference type="AlphaFoldDB" id="A0A3P7JDC5"/>
<sequence length="83" mass="9098">MGMGYLRFQSALNSLMRTMAADLKSEHILVAMLCPGWVKTDMGGSGATLTVEQSTGALVSSFYKLTKEHHGGFFRRDLTPVPF</sequence>
<name>A0A3P7JDC5_STRVU</name>
<gene>
    <name evidence="1" type="ORF">SVUK_LOCUS18619</name>
</gene>
<dbReference type="Gene3D" id="3.40.50.720">
    <property type="entry name" value="NAD(P)-binding Rossmann-like Domain"/>
    <property type="match status" value="1"/>
</dbReference>
<evidence type="ECO:0000313" key="2">
    <source>
        <dbReference type="Proteomes" id="UP000270094"/>
    </source>
</evidence>
<dbReference type="SUPFAM" id="SSF51735">
    <property type="entry name" value="NAD(P)-binding Rossmann-fold domains"/>
    <property type="match status" value="1"/>
</dbReference>